<keyword evidence="4" id="KW-0732">Signal</keyword>
<keyword evidence="9" id="KW-1185">Reference proteome</keyword>
<evidence type="ECO:0000256" key="5">
    <source>
        <dbReference type="ARBA" id="ARBA00023136"/>
    </source>
</evidence>
<dbReference type="RefSeq" id="WP_366194780.1">
    <property type="nucleotide sequence ID" value="NZ_JBFBVU010000043.1"/>
</dbReference>
<gene>
    <name evidence="8" type="ORF">AB0T83_18885</name>
</gene>
<name>A0ABV3LB86_9RHOB</name>
<dbReference type="Proteomes" id="UP001553161">
    <property type="component" value="Unassembled WGS sequence"/>
</dbReference>
<organism evidence="8 9">
    <name type="scientific">Meridianimarinicoccus marinus</name>
    <dbReference type="NCBI Taxonomy" id="3231483"/>
    <lineage>
        <taxon>Bacteria</taxon>
        <taxon>Pseudomonadati</taxon>
        <taxon>Pseudomonadota</taxon>
        <taxon>Alphaproteobacteria</taxon>
        <taxon>Rhodobacterales</taxon>
        <taxon>Paracoccaceae</taxon>
        <taxon>Meridianimarinicoccus</taxon>
    </lineage>
</organism>
<dbReference type="PANTHER" id="PTHR34296">
    <property type="entry name" value="TRANSCRIPTIONAL ACTIVATOR PROTEIN MED"/>
    <property type="match status" value="1"/>
</dbReference>
<keyword evidence="3" id="KW-1003">Cell membrane</keyword>
<comment type="caution">
    <text evidence="8">The sequence shown here is derived from an EMBL/GenBank/DDBJ whole genome shotgun (WGS) entry which is preliminary data.</text>
</comment>
<comment type="subcellular location">
    <subcellularLocation>
        <location evidence="1">Cell membrane</location>
        <topology evidence="1">Lipid-anchor</topology>
    </subcellularLocation>
</comment>
<feature type="domain" description="ABC transporter substrate-binding protein PnrA-like" evidence="7">
    <location>
        <begin position="2"/>
        <end position="259"/>
    </location>
</feature>
<keyword evidence="6" id="KW-0449">Lipoprotein</keyword>
<evidence type="ECO:0000313" key="9">
    <source>
        <dbReference type="Proteomes" id="UP001553161"/>
    </source>
</evidence>
<evidence type="ECO:0000256" key="4">
    <source>
        <dbReference type="ARBA" id="ARBA00022729"/>
    </source>
</evidence>
<dbReference type="InterPro" id="IPR028082">
    <property type="entry name" value="Peripla_BP_I"/>
</dbReference>
<protein>
    <submittedName>
        <fullName evidence="8">BMP family protein</fullName>
    </submittedName>
</protein>
<evidence type="ECO:0000259" key="7">
    <source>
        <dbReference type="Pfam" id="PF02608"/>
    </source>
</evidence>
<dbReference type="Gene3D" id="3.40.50.2300">
    <property type="match status" value="2"/>
</dbReference>
<accession>A0ABV3LB86</accession>
<dbReference type="InterPro" id="IPR050957">
    <property type="entry name" value="BMP_lipoprotein"/>
</dbReference>
<evidence type="ECO:0000256" key="3">
    <source>
        <dbReference type="ARBA" id="ARBA00022475"/>
    </source>
</evidence>
<dbReference type="Pfam" id="PF02608">
    <property type="entry name" value="Bmp"/>
    <property type="match status" value="1"/>
</dbReference>
<evidence type="ECO:0000256" key="6">
    <source>
        <dbReference type="ARBA" id="ARBA00023288"/>
    </source>
</evidence>
<sequence>MSRIALILNGYKDDRGFVQEGYEGALAARESLGFDLDLIDFTKGSEELLRDEVEQAVKRGASGVIVHGSRADAALQDVARTYPDCAFLSPGGQAEGPNVWNYAVRHFEAAFLAGILAGRMTRSGVVGHLSGVFISPGKKGRAAYVDGVRTADPAVEVLTGFCGNQDDPALAAAWITAQAQQGADIIFTMLNFGRSGAVDACRTQGIHQIGNIRDWCAEEPDVFIGSAISRHGWSIRTWIADLLADRLEPGRNLHPGLETPEAVDLIVGKDIPGAVLDEIAAYREDIVAGRRVVETTYDGPEFMPDMTLNTA</sequence>
<comment type="similarity">
    <text evidence="2">Belongs to the BMP lipoprotein family.</text>
</comment>
<evidence type="ECO:0000313" key="8">
    <source>
        <dbReference type="EMBL" id="MEV8468824.1"/>
    </source>
</evidence>
<dbReference type="CDD" id="cd06304">
    <property type="entry name" value="PBP1_BmpA_Med_PnrA-like"/>
    <property type="match status" value="1"/>
</dbReference>
<proteinExistence type="inferred from homology"/>
<reference evidence="8 9" key="1">
    <citation type="submission" date="2024-07" db="EMBL/GenBank/DDBJ databases">
        <authorList>
            <person name="Kang M."/>
        </authorList>
    </citation>
    <scope>NUCLEOTIDE SEQUENCE [LARGE SCALE GENOMIC DNA]</scope>
    <source>
        <strain evidence="8 9">DFM31</strain>
    </source>
</reference>
<dbReference type="EMBL" id="JBFBVU010000043">
    <property type="protein sequence ID" value="MEV8468824.1"/>
    <property type="molecule type" value="Genomic_DNA"/>
</dbReference>
<evidence type="ECO:0000256" key="2">
    <source>
        <dbReference type="ARBA" id="ARBA00008610"/>
    </source>
</evidence>
<keyword evidence="5" id="KW-0472">Membrane</keyword>
<evidence type="ECO:0000256" key="1">
    <source>
        <dbReference type="ARBA" id="ARBA00004193"/>
    </source>
</evidence>
<dbReference type="SUPFAM" id="SSF53822">
    <property type="entry name" value="Periplasmic binding protein-like I"/>
    <property type="match status" value="1"/>
</dbReference>
<dbReference type="InterPro" id="IPR003760">
    <property type="entry name" value="PnrA-like"/>
</dbReference>
<dbReference type="PANTHER" id="PTHR34296:SF2">
    <property type="entry name" value="ABC TRANSPORTER GUANOSINE-BINDING PROTEIN NUPN"/>
    <property type="match status" value="1"/>
</dbReference>